<keyword evidence="2" id="KW-1003">Cell membrane</keyword>
<protein>
    <submittedName>
        <fullName evidence="7">YhjD/YihY/BrkB family envelope integrity protein</fullName>
    </submittedName>
</protein>
<name>A0ABZ2RPU0_9BACT</name>
<proteinExistence type="predicted"/>
<evidence type="ECO:0000256" key="2">
    <source>
        <dbReference type="ARBA" id="ARBA00022475"/>
    </source>
</evidence>
<reference evidence="7" key="1">
    <citation type="submission" date="2024-03" db="EMBL/GenBank/DDBJ databases">
        <title>Complete genome sequence of Mycoplasma felifaucium Z921 isolated from the trachea of a cheetah.</title>
        <authorList>
            <person name="Spergser J."/>
        </authorList>
    </citation>
    <scope>NUCLEOTIDE SEQUENCE [LARGE SCALE GENOMIC DNA]</scope>
    <source>
        <strain evidence="7">Z921</strain>
    </source>
</reference>
<keyword evidence="3 6" id="KW-0812">Transmembrane</keyword>
<keyword evidence="4 6" id="KW-1133">Transmembrane helix</keyword>
<gene>
    <name evidence="7" type="ORF">WG617_00120</name>
</gene>
<feature type="transmembrane region" description="Helical" evidence="6">
    <location>
        <begin position="267"/>
        <end position="289"/>
    </location>
</feature>
<accession>A0ABZ2RPU0</accession>
<feature type="transmembrane region" description="Helical" evidence="6">
    <location>
        <begin position="235"/>
        <end position="255"/>
    </location>
</feature>
<evidence type="ECO:0000313" key="7">
    <source>
        <dbReference type="EMBL" id="WXL29054.1"/>
    </source>
</evidence>
<evidence type="ECO:0000313" key="8">
    <source>
        <dbReference type="Proteomes" id="UP001477443"/>
    </source>
</evidence>
<organism evidence="7 8">
    <name type="scientific">Mycoplasmopsis felifaucium</name>
    <dbReference type="NCBI Taxonomy" id="35768"/>
    <lineage>
        <taxon>Bacteria</taxon>
        <taxon>Bacillati</taxon>
        <taxon>Mycoplasmatota</taxon>
        <taxon>Mycoplasmoidales</taxon>
        <taxon>Metamycoplasmataceae</taxon>
        <taxon>Mycoplasmopsis</taxon>
    </lineage>
</organism>
<dbReference type="Proteomes" id="UP001477443">
    <property type="component" value="Chromosome"/>
</dbReference>
<dbReference type="InterPro" id="IPR017039">
    <property type="entry name" value="Virul_fac_BrkB"/>
</dbReference>
<evidence type="ECO:0000256" key="6">
    <source>
        <dbReference type="SAM" id="Phobius"/>
    </source>
</evidence>
<feature type="transmembrane region" description="Helical" evidence="6">
    <location>
        <begin position="195"/>
        <end position="215"/>
    </location>
</feature>
<dbReference type="EMBL" id="CP148067">
    <property type="protein sequence ID" value="WXL29054.1"/>
    <property type="molecule type" value="Genomic_DNA"/>
</dbReference>
<evidence type="ECO:0000256" key="3">
    <source>
        <dbReference type="ARBA" id="ARBA00022692"/>
    </source>
</evidence>
<evidence type="ECO:0000256" key="4">
    <source>
        <dbReference type="ARBA" id="ARBA00022989"/>
    </source>
</evidence>
<sequence length="350" mass="40408">MKRSKDIIYSNLNIKTMEKKYNSVLKKSTFSKNILPITYKTSFLEKIIKFFIKTIMFAVIPRSSWKNKPKVNELINRIYQRFSSRDFAFIPVSFAFYLLVSFVPIMISVFLLLKLLPLGLEGLFFSAILSRIIPGVESLVAGAQFGGVTTYAVIIPLFLASLWVSSGGFAKFIYSENYIYRHESTGNWFLNRLKGFITVFWISIYIFVSTALYLYTYKLFGFATSHDKNAENVYFYISFSLYLLVGLYIGFSLLFKISPAFKLSWTQVAPGALIASVPTIIFISIFGYLTSLIDYKKFGVFGTFMYIALLVSIASYFMYLGLIANEGYYKTYHSRYTINKKTWFKKFIKH</sequence>
<keyword evidence="8" id="KW-1185">Reference proteome</keyword>
<feature type="transmembrane region" description="Helical" evidence="6">
    <location>
        <begin position="151"/>
        <end position="174"/>
    </location>
</feature>
<dbReference type="RefSeq" id="WP_338822645.1">
    <property type="nucleotide sequence ID" value="NZ_CP148067.1"/>
</dbReference>
<feature type="transmembrane region" description="Helical" evidence="6">
    <location>
        <begin position="87"/>
        <end position="113"/>
    </location>
</feature>
<feature type="transmembrane region" description="Helical" evidence="6">
    <location>
        <begin position="301"/>
        <end position="322"/>
    </location>
</feature>
<keyword evidence="5 6" id="KW-0472">Membrane</keyword>
<evidence type="ECO:0000256" key="5">
    <source>
        <dbReference type="ARBA" id="ARBA00023136"/>
    </source>
</evidence>
<evidence type="ECO:0000256" key="1">
    <source>
        <dbReference type="ARBA" id="ARBA00004651"/>
    </source>
</evidence>
<dbReference type="Pfam" id="PF03631">
    <property type="entry name" value="Virul_fac_BrkB"/>
    <property type="match status" value="1"/>
</dbReference>
<comment type="subcellular location">
    <subcellularLocation>
        <location evidence="1">Cell membrane</location>
        <topology evidence="1">Multi-pass membrane protein</topology>
    </subcellularLocation>
</comment>